<accession>A0A0E9P9T8</accession>
<reference evidence="1" key="1">
    <citation type="submission" date="2014-11" db="EMBL/GenBank/DDBJ databases">
        <authorList>
            <person name="Amaro Gonzalez C."/>
        </authorList>
    </citation>
    <scope>NUCLEOTIDE SEQUENCE</scope>
</reference>
<dbReference type="EMBL" id="GBXM01107757">
    <property type="protein sequence ID" value="JAH00820.1"/>
    <property type="molecule type" value="Transcribed_RNA"/>
</dbReference>
<reference evidence="1" key="2">
    <citation type="journal article" date="2015" name="Fish Shellfish Immunol.">
        <title>Early steps in the European eel (Anguilla anguilla)-Vibrio vulnificus interaction in the gills: Role of the RtxA13 toxin.</title>
        <authorList>
            <person name="Callol A."/>
            <person name="Pajuelo D."/>
            <person name="Ebbesson L."/>
            <person name="Teles M."/>
            <person name="MacKenzie S."/>
            <person name="Amaro C."/>
        </authorList>
    </citation>
    <scope>NUCLEOTIDE SEQUENCE</scope>
</reference>
<dbReference type="AlphaFoldDB" id="A0A0E9P9T8"/>
<protein>
    <submittedName>
        <fullName evidence="1">Uncharacterized protein</fullName>
    </submittedName>
</protein>
<name>A0A0E9P9T8_ANGAN</name>
<organism evidence="1">
    <name type="scientific">Anguilla anguilla</name>
    <name type="common">European freshwater eel</name>
    <name type="synonym">Muraena anguilla</name>
    <dbReference type="NCBI Taxonomy" id="7936"/>
    <lineage>
        <taxon>Eukaryota</taxon>
        <taxon>Metazoa</taxon>
        <taxon>Chordata</taxon>
        <taxon>Craniata</taxon>
        <taxon>Vertebrata</taxon>
        <taxon>Euteleostomi</taxon>
        <taxon>Actinopterygii</taxon>
        <taxon>Neopterygii</taxon>
        <taxon>Teleostei</taxon>
        <taxon>Anguilliformes</taxon>
        <taxon>Anguillidae</taxon>
        <taxon>Anguilla</taxon>
    </lineage>
</organism>
<proteinExistence type="predicted"/>
<sequence>MACGASRVGMSRLYDCAVHVEYVSTRRESQYDIKVTSLICVRCLPQITLLFRYVTALLYDALGFNF</sequence>
<evidence type="ECO:0000313" key="1">
    <source>
        <dbReference type="EMBL" id="JAH00820.1"/>
    </source>
</evidence>